<dbReference type="RefSeq" id="WP_147137744.1">
    <property type="nucleotide sequence ID" value="NZ_BAABIJ010000002.1"/>
</dbReference>
<organism evidence="1 2">
    <name type="scientific">Stackebrandtia albiflava</name>
    <dbReference type="NCBI Taxonomy" id="406432"/>
    <lineage>
        <taxon>Bacteria</taxon>
        <taxon>Bacillati</taxon>
        <taxon>Actinomycetota</taxon>
        <taxon>Actinomycetes</taxon>
        <taxon>Glycomycetales</taxon>
        <taxon>Glycomycetaceae</taxon>
        <taxon>Stackebrandtia</taxon>
    </lineage>
</organism>
<accession>A0A562V0X8</accession>
<dbReference type="EMBL" id="VLLL01000006">
    <property type="protein sequence ID" value="TWJ11531.1"/>
    <property type="molecule type" value="Genomic_DNA"/>
</dbReference>
<name>A0A562V0X8_9ACTN</name>
<dbReference type="Proteomes" id="UP000321617">
    <property type="component" value="Unassembled WGS sequence"/>
</dbReference>
<gene>
    <name evidence="1" type="ORF">LX16_2256</name>
</gene>
<dbReference type="OrthoDB" id="9778153at2"/>
<evidence type="ECO:0000313" key="1">
    <source>
        <dbReference type="EMBL" id="TWJ11531.1"/>
    </source>
</evidence>
<sequence>MSHRFAIPALFTGLIDDAAVFPPGNAAVPDAVAAHRVHRSAWYADLVGPLLLPVGRLSQVPAGEGPLRVGVIADTGVPAAVAVLDAPPPGLRPVQLEARVSGGADVERLADAVKRHGIPVFAEIPVDAAGDWLPELTGGGLVPKFRTGGLTADLFPSPRRLAEAITVCARAGTGFKLTAGLHHLARHTDPATGFTHHGFGNVLLAADQAHRSESVDSVTECLEIRDSTVVAARLRELLTAARPLWAGFGSCSIAEPLDDLTGLSLVHEEK</sequence>
<comment type="caution">
    <text evidence="1">The sequence shown here is derived from an EMBL/GenBank/DDBJ whole genome shotgun (WGS) entry which is preliminary data.</text>
</comment>
<reference evidence="1 2" key="1">
    <citation type="journal article" date="2013" name="Stand. Genomic Sci.">
        <title>Genomic Encyclopedia of Type Strains, Phase I: The one thousand microbial genomes (KMG-I) project.</title>
        <authorList>
            <person name="Kyrpides N.C."/>
            <person name="Woyke T."/>
            <person name="Eisen J.A."/>
            <person name="Garrity G."/>
            <person name="Lilburn T.G."/>
            <person name="Beck B.J."/>
            <person name="Whitman W.B."/>
            <person name="Hugenholtz P."/>
            <person name="Klenk H.P."/>
        </authorList>
    </citation>
    <scope>NUCLEOTIDE SEQUENCE [LARGE SCALE GENOMIC DNA]</scope>
    <source>
        <strain evidence="1 2">DSM 45044</strain>
    </source>
</reference>
<protein>
    <submittedName>
        <fullName evidence="1">Uncharacterized protein</fullName>
    </submittedName>
</protein>
<proteinExistence type="predicted"/>
<keyword evidence="2" id="KW-1185">Reference proteome</keyword>
<evidence type="ECO:0000313" key="2">
    <source>
        <dbReference type="Proteomes" id="UP000321617"/>
    </source>
</evidence>
<dbReference type="AlphaFoldDB" id="A0A562V0X8"/>